<comment type="caution">
    <text evidence="2">The sequence shown here is derived from an EMBL/GenBank/DDBJ whole genome shotgun (WGS) entry which is preliminary data.</text>
</comment>
<dbReference type="Proteomes" id="UP001529235">
    <property type="component" value="Unassembled WGS sequence"/>
</dbReference>
<evidence type="ECO:0000313" key="2">
    <source>
        <dbReference type="EMBL" id="MDK6029374.1"/>
    </source>
</evidence>
<keyword evidence="1" id="KW-1133">Transmembrane helix</keyword>
<evidence type="ECO:0000256" key="1">
    <source>
        <dbReference type="SAM" id="Phobius"/>
    </source>
</evidence>
<keyword evidence="1" id="KW-0472">Membrane</keyword>
<dbReference type="AlphaFoldDB" id="A0ABD4Z9K1"/>
<protein>
    <submittedName>
        <fullName evidence="2">Uncharacterized protein</fullName>
    </submittedName>
</protein>
<accession>A0ABD4Z9K1</accession>
<keyword evidence="1" id="KW-0812">Transmembrane</keyword>
<feature type="transmembrane region" description="Helical" evidence="1">
    <location>
        <begin position="36"/>
        <end position="57"/>
    </location>
</feature>
<feature type="transmembrane region" description="Helical" evidence="1">
    <location>
        <begin position="110"/>
        <end position="132"/>
    </location>
</feature>
<evidence type="ECO:0000313" key="3">
    <source>
        <dbReference type="Proteomes" id="UP001529235"/>
    </source>
</evidence>
<dbReference type="EMBL" id="JASNVW010000007">
    <property type="protein sequence ID" value="MDK6029374.1"/>
    <property type="molecule type" value="Genomic_DNA"/>
</dbReference>
<feature type="transmembrane region" description="Helical" evidence="1">
    <location>
        <begin position="77"/>
        <end position="98"/>
    </location>
</feature>
<name>A0ABD4Z9K1_9CREN</name>
<gene>
    <name evidence="2" type="ORF">QPL79_08365</name>
</gene>
<reference evidence="2 3" key="1">
    <citation type="submission" date="2023-05" db="EMBL/GenBank/DDBJ databases">
        <title>A new hyperthermophilic archaea 'Ignisphaera cupida' sp. nov. and description of the family 'Ignisphaeraceae' fam. nov.</title>
        <authorList>
            <person name="Podosokorskaya O.A."/>
            <person name="Elcheninov A.G."/>
            <person name="Klukina A."/>
            <person name="Merkel A.Y."/>
        </authorList>
    </citation>
    <scope>NUCLEOTIDE SEQUENCE [LARGE SCALE GENOMIC DNA]</scope>
    <source>
        <strain evidence="2 3">4213-co</strain>
    </source>
</reference>
<organism evidence="2 3">
    <name type="scientific">Ignisphaera cupida</name>
    <dbReference type="NCBI Taxonomy" id="3050454"/>
    <lineage>
        <taxon>Archaea</taxon>
        <taxon>Thermoproteota</taxon>
        <taxon>Thermoprotei</taxon>
        <taxon>Desulfurococcales</taxon>
        <taxon>Desulfurococcaceae</taxon>
        <taxon>Ignisphaera</taxon>
    </lineage>
</organism>
<dbReference type="RefSeq" id="WP_285274360.1">
    <property type="nucleotide sequence ID" value="NZ_JASNVW010000007.1"/>
</dbReference>
<feature type="transmembrane region" description="Helical" evidence="1">
    <location>
        <begin position="6"/>
        <end position="24"/>
    </location>
</feature>
<sequence>MLEIVYFIAALGSIPILSLVAINVRNRRYWHGVVPGVGAIASLIVFVLVFAAPWIVLKSYAYTLNESYRVVGIAGDVFSKSLLLTSIFAAFGAALWLADIESGKEVFLSTSAIGFAITLSFISSATALALLGNMAIESIGYGAWASTALYSLNIVLGMARKKPRQFTQPISYSNASENDLAKKILEEAKKAISR</sequence>
<proteinExistence type="predicted"/>
<feature type="transmembrane region" description="Helical" evidence="1">
    <location>
        <begin position="138"/>
        <end position="159"/>
    </location>
</feature>
<keyword evidence="3" id="KW-1185">Reference proteome</keyword>